<dbReference type="InterPro" id="IPR050491">
    <property type="entry name" value="AmpC-like"/>
</dbReference>
<dbReference type="Gene3D" id="3.40.710.10">
    <property type="entry name" value="DD-peptidase/beta-lactamase superfamily"/>
    <property type="match status" value="1"/>
</dbReference>
<dbReference type="InterPro" id="IPR001466">
    <property type="entry name" value="Beta-lactam-related"/>
</dbReference>
<keyword evidence="5" id="KW-1185">Reference proteome</keyword>
<keyword evidence="2" id="KW-0732">Signal</keyword>
<feature type="transmembrane region" description="Helical" evidence="1">
    <location>
        <begin position="647"/>
        <end position="666"/>
    </location>
</feature>
<dbReference type="EMBL" id="CP060782">
    <property type="protein sequence ID" value="QNP44703.1"/>
    <property type="molecule type" value="Genomic_DNA"/>
</dbReference>
<gene>
    <name evidence="4" type="ORF">H9L14_07800</name>
</gene>
<dbReference type="InterPro" id="IPR012338">
    <property type="entry name" value="Beta-lactam/transpept-like"/>
</dbReference>
<sequence length="672" mass="73514">MRKAAALVSVIIGAAFLSGAYAQAVQPTLVPKPAPIASQLQPPLVKPALPTGSAQPLTAENVDAWLDGYMPISIGRADIPGAVVVVVKDGQILTSRGYGFSDVEKRKPVDPHTTLFRPGSTSKLFTWTAVMQQVEQGKLNLDEDVNKYLDFKIPPRNGKPITLRNIMTHTSGFEEQVMDLIAVDQKKYVPYDTILKRWVPKRVYDPGTTPAYSNWATALAGYIVSRVSGEPFEAYIERHIFAPTGMKYATFRQPLPANLKPFMGEGYQPGNDKPYGYEFVGVAPAGSLSASGDDMGRFMIAHLANGGPLLKPATAQLMHSTANDPIPGLQKMSLGFYQSNINGHPVISHGGDTVAFHSDLHLFLNDDVGLFVSFNSPGKEGAAHALRNTLLEEFADRYFPAPADTRKLAAKEAKANAEKLAGTWSTSRRSFSSFISITDFISQTKVGVGKDGEPVLTDGLFLGLNGQPRKWVAVGPMLWRDANSHEMLGAKVVDGQAVRFSLGSVAPIIVWDRTPWYQNSSWLLPLTYLSLAVLFLTMLFWPVRAIVRRRYGAALGLEGRELKAYRASRIAATAIFLTLIGWVVMISVMFDDLNYLSVSFLPVVLTVQVISFIAFIGGAAAILWYAATVWRRKGGWKATWKAKAWSALLVVSALTVLWVALTYHLIGFATNY</sequence>
<evidence type="ECO:0000256" key="1">
    <source>
        <dbReference type="SAM" id="Phobius"/>
    </source>
</evidence>
<evidence type="ECO:0000259" key="3">
    <source>
        <dbReference type="Pfam" id="PF00144"/>
    </source>
</evidence>
<dbReference type="SUPFAM" id="SSF56601">
    <property type="entry name" value="beta-lactamase/transpeptidase-like"/>
    <property type="match status" value="1"/>
</dbReference>
<keyword evidence="1" id="KW-0812">Transmembrane</keyword>
<reference evidence="4 5" key="1">
    <citation type="submission" date="2020-08" db="EMBL/GenBank/DDBJ databases">
        <title>Genome sequence of Sphingomonas sediminicola KACC 15039T.</title>
        <authorList>
            <person name="Hyun D.-W."/>
            <person name="Bae J.-W."/>
        </authorList>
    </citation>
    <scope>NUCLEOTIDE SEQUENCE [LARGE SCALE GENOMIC DNA]</scope>
    <source>
        <strain evidence="4 5">KACC 15039</strain>
    </source>
</reference>
<feature type="transmembrane region" description="Helical" evidence="1">
    <location>
        <begin position="602"/>
        <end position="626"/>
    </location>
</feature>
<feature type="transmembrane region" description="Helical" evidence="1">
    <location>
        <begin position="522"/>
        <end position="541"/>
    </location>
</feature>
<keyword evidence="1" id="KW-1133">Transmembrane helix</keyword>
<organism evidence="4 5">
    <name type="scientific">Sphingomonas sediminicola</name>
    <dbReference type="NCBI Taxonomy" id="386874"/>
    <lineage>
        <taxon>Bacteria</taxon>
        <taxon>Pseudomonadati</taxon>
        <taxon>Pseudomonadota</taxon>
        <taxon>Alphaproteobacteria</taxon>
        <taxon>Sphingomonadales</taxon>
        <taxon>Sphingomonadaceae</taxon>
        <taxon>Sphingomonas</taxon>
    </lineage>
</organism>
<evidence type="ECO:0000256" key="2">
    <source>
        <dbReference type="SAM" id="SignalP"/>
    </source>
</evidence>
<name>A0ABX6TAP1_9SPHN</name>
<protein>
    <submittedName>
        <fullName evidence="4">Beta-lactamase family protein</fullName>
    </submittedName>
</protein>
<dbReference type="PANTHER" id="PTHR46825">
    <property type="entry name" value="D-ALANYL-D-ALANINE-CARBOXYPEPTIDASE/ENDOPEPTIDASE AMPH"/>
    <property type="match status" value="1"/>
</dbReference>
<keyword evidence="1" id="KW-0472">Membrane</keyword>
<proteinExistence type="predicted"/>
<feature type="domain" description="Beta-lactamase-related" evidence="3">
    <location>
        <begin position="76"/>
        <end position="385"/>
    </location>
</feature>
<dbReference type="RefSeq" id="WP_187707661.1">
    <property type="nucleotide sequence ID" value="NZ_CP060782.1"/>
</dbReference>
<feature type="chain" id="PRO_5047034338" evidence="2">
    <location>
        <begin position="25"/>
        <end position="672"/>
    </location>
</feature>
<evidence type="ECO:0000313" key="5">
    <source>
        <dbReference type="Proteomes" id="UP000516105"/>
    </source>
</evidence>
<dbReference type="PANTHER" id="PTHR46825:SF9">
    <property type="entry name" value="BETA-LACTAMASE-RELATED DOMAIN-CONTAINING PROTEIN"/>
    <property type="match status" value="1"/>
</dbReference>
<dbReference type="Proteomes" id="UP000516105">
    <property type="component" value="Chromosome"/>
</dbReference>
<feature type="transmembrane region" description="Helical" evidence="1">
    <location>
        <begin position="570"/>
        <end position="590"/>
    </location>
</feature>
<evidence type="ECO:0000313" key="4">
    <source>
        <dbReference type="EMBL" id="QNP44703.1"/>
    </source>
</evidence>
<accession>A0ABX6TAP1</accession>
<dbReference type="Pfam" id="PF00144">
    <property type="entry name" value="Beta-lactamase"/>
    <property type="match status" value="1"/>
</dbReference>
<feature type="signal peptide" evidence="2">
    <location>
        <begin position="1"/>
        <end position="24"/>
    </location>
</feature>